<sequence>MTSPLSQPVKLPCGLVLPNRLAKAAMTEQMADSQKLPRSAQFARSYGAWADGGWGMILTGHVQINMRYLGASDDLSIDPALSQEEQVLAAFKSLAEIIRRNGTPAIMQLNHPGRQSPLGAGKRGFMDKTVAPSAVPLDFGPGLISKAVTKLIFGTPREMSISDIEDVVQRFANSARLAAAAGFDGVEIHAAHGYLLAQFLSAKTNLRDDAYGGSPKARTKIVVDIIRAIRAVVPQTFCLGLKLNSADQQPDRPQSRTELGDCIEQATAIAGAGLDFLEISGGSYENPMMMRGHGEGQNAQVSKRTVARESFFLDFAREIRKSLPDTVLMVTGGFRTRRGMEAAVAEGACDIVGIGRPAVLEPSLPRNIILNREITVEQAKVCAKRVDTPWLLKQLGPRSVGAGYESTWYSRKIQSMGD</sequence>
<proteinExistence type="inferred from homology"/>
<dbReference type="RefSeq" id="XP_016640592.1">
    <property type="nucleotide sequence ID" value="XM_016789757.1"/>
</dbReference>
<organism evidence="6 7">
    <name type="scientific">Pseudallescheria apiosperma</name>
    <name type="common">Scedosporium apiospermum</name>
    <dbReference type="NCBI Taxonomy" id="563466"/>
    <lineage>
        <taxon>Eukaryota</taxon>
        <taxon>Fungi</taxon>
        <taxon>Dikarya</taxon>
        <taxon>Ascomycota</taxon>
        <taxon>Pezizomycotina</taxon>
        <taxon>Sordariomycetes</taxon>
        <taxon>Hypocreomycetidae</taxon>
        <taxon>Microascales</taxon>
        <taxon>Microascaceae</taxon>
        <taxon>Scedosporium</taxon>
    </lineage>
</organism>
<dbReference type="HOGENOM" id="CLU_012153_6_2_1"/>
<accession>A0A084G0D1</accession>
<dbReference type="InterPro" id="IPR013785">
    <property type="entry name" value="Aldolase_TIM"/>
</dbReference>
<keyword evidence="4" id="KW-0560">Oxidoreductase</keyword>
<evidence type="ECO:0000259" key="5">
    <source>
        <dbReference type="Pfam" id="PF00724"/>
    </source>
</evidence>
<protein>
    <recommendedName>
        <fullName evidence="5">NADH:flavin oxidoreductase/NADH oxidase N-terminal domain-containing protein</fullName>
    </recommendedName>
</protein>
<comment type="caution">
    <text evidence="6">The sequence shown here is derived from an EMBL/GenBank/DDBJ whole genome shotgun (WGS) entry which is preliminary data.</text>
</comment>
<keyword evidence="7" id="KW-1185">Reference proteome</keyword>
<dbReference type="OrthoDB" id="1663137at2759"/>
<comment type="similarity">
    <text evidence="1">Belongs to the NADH:flavin oxidoreductase/NADH oxidase family.</text>
</comment>
<dbReference type="EMBL" id="JOWA01000117">
    <property type="protein sequence ID" value="KEZ40793.1"/>
    <property type="molecule type" value="Genomic_DNA"/>
</dbReference>
<dbReference type="GO" id="GO:0010181">
    <property type="term" value="F:FMN binding"/>
    <property type="evidence" value="ECO:0007669"/>
    <property type="project" value="InterPro"/>
</dbReference>
<dbReference type="SUPFAM" id="SSF51395">
    <property type="entry name" value="FMN-linked oxidoreductases"/>
    <property type="match status" value="1"/>
</dbReference>
<reference evidence="6 7" key="1">
    <citation type="journal article" date="2014" name="Genome Announc.">
        <title>Draft genome sequence of the pathogenic fungus Scedosporium apiospermum.</title>
        <authorList>
            <person name="Vandeputte P."/>
            <person name="Ghamrawi S."/>
            <person name="Rechenmann M."/>
            <person name="Iltis A."/>
            <person name="Giraud S."/>
            <person name="Fleury M."/>
            <person name="Thornton C."/>
            <person name="Delhaes L."/>
            <person name="Meyer W."/>
            <person name="Papon N."/>
            <person name="Bouchara J.P."/>
        </authorList>
    </citation>
    <scope>NUCLEOTIDE SEQUENCE [LARGE SCALE GENOMIC DNA]</scope>
    <source>
        <strain evidence="6 7">IHEM 14462</strain>
    </source>
</reference>
<dbReference type="Gene3D" id="3.20.20.70">
    <property type="entry name" value="Aldolase class I"/>
    <property type="match status" value="1"/>
</dbReference>
<dbReference type="VEuPathDB" id="FungiDB:SAPIO_CDS8028"/>
<dbReference type="CDD" id="cd04733">
    <property type="entry name" value="OYE_like_2_FMN"/>
    <property type="match status" value="1"/>
</dbReference>
<dbReference type="Pfam" id="PF00724">
    <property type="entry name" value="Oxidored_FMN"/>
    <property type="match status" value="1"/>
</dbReference>
<evidence type="ECO:0000256" key="1">
    <source>
        <dbReference type="ARBA" id="ARBA00005979"/>
    </source>
</evidence>
<dbReference type="KEGG" id="sapo:SAPIO_CDS8028"/>
<evidence type="ECO:0000256" key="3">
    <source>
        <dbReference type="ARBA" id="ARBA00022643"/>
    </source>
</evidence>
<evidence type="ECO:0000256" key="4">
    <source>
        <dbReference type="ARBA" id="ARBA00023002"/>
    </source>
</evidence>
<dbReference type="PANTHER" id="PTHR43656">
    <property type="entry name" value="BINDING OXIDOREDUCTASE, PUTATIVE (AFU_ORTHOLOGUE AFUA_2G08260)-RELATED"/>
    <property type="match status" value="1"/>
</dbReference>
<feature type="domain" description="NADH:flavin oxidoreductase/NADH oxidase N-terminal" evidence="5">
    <location>
        <begin position="7"/>
        <end position="371"/>
    </location>
</feature>
<dbReference type="GO" id="GO:0016491">
    <property type="term" value="F:oxidoreductase activity"/>
    <property type="evidence" value="ECO:0007669"/>
    <property type="project" value="UniProtKB-KW"/>
</dbReference>
<evidence type="ECO:0000313" key="7">
    <source>
        <dbReference type="Proteomes" id="UP000028545"/>
    </source>
</evidence>
<dbReference type="Proteomes" id="UP000028545">
    <property type="component" value="Unassembled WGS sequence"/>
</dbReference>
<keyword evidence="2" id="KW-0285">Flavoprotein</keyword>
<dbReference type="InterPro" id="IPR001155">
    <property type="entry name" value="OxRdtase_FMN_N"/>
</dbReference>
<dbReference type="PANTHER" id="PTHR43656:SF2">
    <property type="entry name" value="BINDING OXIDOREDUCTASE, PUTATIVE (AFU_ORTHOLOGUE AFUA_2G08260)-RELATED"/>
    <property type="match status" value="1"/>
</dbReference>
<dbReference type="AlphaFoldDB" id="A0A084G0D1"/>
<dbReference type="GeneID" id="27727100"/>
<dbReference type="InterPro" id="IPR051799">
    <property type="entry name" value="NADH_flavin_oxidoreductase"/>
</dbReference>
<gene>
    <name evidence="6" type="ORF">SAPIO_CDS8028</name>
</gene>
<evidence type="ECO:0000313" key="6">
    <source>
        <dbReference type="EMBL" id="KEZ40793.1"/>
    </source>
</evidence>
<dbReference type="OMA" id="VYATWAR"/>
<evidence type="ECO:0000256" key="2">
    <source>
        <dbReference type="ARBA" id="ARBA00022630"/>
    </source>
</evidence>
<name>A0A084G0D1_PSEDA</name>
<keyword evidence="3" id="KW-0288">FMN</keyword>